<accession>A0ABW3CCN7</accession>
<proteinExistence type="predicted"/>
<dbReference type="InterPro" id="IPR042096">
    <property type="entry name" value="Dihydro-acid_dehy_C"/>
</dbReference>
<evidence type="ECO:0000256" key="2">
    <source>
        <dbReference type="ARBA" id="ARBA00023004"/>
    </source>
</evidence>
<dbReference type="EMBL" id="JBHTIR010000699">
    <property type="protein sequence ID" value="MFD0851694.1"/>
    <property type="molecule type" value="Genomic_DNA"/>
</dbReference>
<evidence type="ECO:0000256" key="1">
    <source>
        <dbReference type="ARBA" id="ARBA00022723"/>
    </source>
</evidence>
<feature type="non-terminal residue" evidence="5">
    <location>
        <position position="1"/>
    </location>
</feature>
<dbReference type="EC" id="4.2.1.9" evidence="5"/>
<evidence type="ECO:0000313" key="5">
    <source>
        <dbReference type="EMBL" id="MFD0851694.1"/>
    </source>
</evidence>
<comment type="caution">
    <text evidence="5">The sequence shown here is derived from an EMBL/GenBank/DDBJ whole genome shotgun (WGS) entry which is preliminary data.</text>
</comment>
<organism evidence="5 6">
    <name type="scientific">Actinomadura adrarensis</name>
    <dbReference type="NCBI Taxonomy" id="1819600"/>
    <lineage>
        <taxon>Bacteria</taxon>
        <taxon>Bacillati</taxon>
        <taxon>Actinomycetota</taxon>
        <taxon>Actinomycetes</taxon>
        <taxon>Streptosporangiales</taxon>
        <taxon>Thermomonosporaceae</taxon>
        <taxon>Actinomadura</taxon>
    </lineage>
</organism>
<keyword evidence="3" id="KW-0411">Iron-sulfur</keyword>
<dbReference type="GO" id="GO:0004160">
    <property type="term" value="F:dihydroxy-acid dehydratase activity"/>
    <property type="evidence" value="ECO:0007669"/>
    <property type="project" value="UniProtKB-EC"/>
</dbReference>
<keyword evidence="6" id="KW-1185">Reference proteome</keyword>
<feature type="domain" description="Dihydroxy-acid/6-phosphogluconate dehydratase C-terminal" evidence="4">
    <location>
        <begin position="1"/>
        <end position="67"/>
    </location>
</feature>
<evidence type="ECO:0000259" key="4">
    <source>
        <dbReference type="Pfam" id="PF24877"/>
    </source>
</evidence>
<dbReference type="PANTHER" id="PTHR43183">
    <property type="entry name" value="HYPOTHETICAL DIHYDROXYACID DEHYDRATASE (EUROFUNG)-RELATED"/>
    <property type="match status" value="1"/>
</dbReference>
<dbReference type="Gene3D" id="3.50.30.80">
    <property type="entry name" value="IlvD/EDD C-terminal domain-like"/>
    <property type="match status" value="1"/>
</dbReference>
<protein>
    <submittedName>
        <fullName evidence="5">Dihydroxy-acid dehydratase</fullName>
        <ecNumber evidence="5">4.2.1.9</ecNumber>
    </submittedName>
</protein>
<keyword evidence="2" id="KW-0408">Iron</keyword>
<evidence type="ECO:0000313" key="6">
    <source>
        <dbReference type="Proteomes" id="UP001597083"/>
    </source>
</evidence>
<dbReference type="InterPro" id="IPR052352">
    <property type="entry name" value="Sugar_Degrad_Dehydratases"/>
</dbReference>
<dbReference type="InterPro" id="IPR056740">
    <property type="entry name" value="ILV_EDD_C"/>
</dbReference>
<reference evidence="6" key="1">
    <citation type="journal article" date="2019" name="Int. J. Syst. Evol. Microbiol.">
        <title>The Global Catalogue of Microorganisms (GCM) 10K type strain sequencing project: providing services to taxonomists for standard genome sequencing and annotation.</title>
        <authorList>
            <consortium name="The Broad Institute Genomics Platform"/>
            <consortium name="The Broad Institute Genome Sequencing Center for Infectious Disease"/>
            <person name="Wu L."/>
            <person name="Ma J."/>
        </authorList>
    </citation>
    <scope>NUCLEOTIDE SEQUENCE [LARGE SCALE GENOMIC DNA]</scope>
    <source>
        <strain evidence="6">JCM 31696</strain>
    </source>
</reference>
<keyword evidence="5" id="KW-0456">Lyase</keyword>
<evidence type="ECO:0000256" key="3">
    <source>
        <dbReference type="ARBA" id="ARBA00023014"/>
    </source>
</evidence>
<dbReference type="PANTHER" id="PTHR43183:SF1">
    <property type="entry name" value="HYPOTHETICAL DIHYDROXY-ACID DEHYDRATASE (EUROFUNG)-RELATED"/>
    <property type="match status" value="1"/>
</dbReference>
<gene>
    <name evidence="5" type="ORF">ACFQ07_05660</name>
</gene>
<keyword evidence="1" id="KW-0479">Metal-binding</keyword>
<dbReference type="SUPFAM" id="SSF52016">
    <property type="entry name" value="LeuD/IlvD-like"/>
    <property type="match status" value="1"/>
</dbReference>
<sequence>AAAGGNLAILRTGDRIRVDLDNARVDVLLTDEEIAERWARYTPPELENQTPWQEIYRRTVGQLDSGACMEFAVSYQDLANTKGIPRDSH</sequence>
<dbReference type="Pfam" id="PF24877">
    <property type="entry name" value="ILV_EDD_C"/>
    <property type="match status" value="1"/>
</dbReference>
<dbReference type="Proteomes" id="UP001597083">
    <property type="component" value="Unassembled WGS sequence"/>
</dbReference>
<name>A0ABW3CCN7_9ACTN</name>